<dbReference type="SUPFAM" id="SSF53300">
    <property type="entry name" value="vWA-like"/>
    <property type="match status" value="2"/>
</dbReference>
<dbReference type="Gene3D" id="3.30.450.20">
    <property type="entry name" value="PAS domain"/>
    <property type="match status" value="2"/>
</dbReference>
<dbReference type="InterPro" id="IPR012340">
    <property type="entry name" value="NA-bd_OB-fold"/>
</dbReference>
<dbReference type="InterPro" id="IPR051173">
    <property type="entry name" value="Ca_channel_alpha-2/delta"/>
</dbReference>
<dbReference type="InParanoid" id="K1PC63"/>
<dbReference type="Gene3D" id="3.40.50.410">
    <property type="entry name" value="von Willebrand factor, type A domain"/>
    <property type="match status" value="2"/>
</dbReference>
<evidence type="ECO:0000313" key="2">
    <source>
        <dbReference type="EMBL" id="EKC21412.1"/>
    </source>
</evidence>
<dbReference type="Pfam" id="PF00092">
    <property type="entry name" value="VWA"/>
    <property type="match status" value="2"/>
</dbReference>
<reference evidence="2" key="1">
    <citation type="journal article" date="2012" name="Nature">
        <title>The oyster genome reveals stress adaptation and complexity of shell formation.</title>
        <authorList>
            <person name="Zhang G."/>
            <person name="Fang X."/>
            <person name="Guo X."/>
            <person name="Li L."/>
            <person name="Luo R."/>
            <person name="Xu F."/>
            <person name="Yang P."/>
            <person name="Zhang L."/>
            <person name="Wang X."/>
            <person name="Qi H."/>
            <person name="Xiong Z."/>
            <person name="Que H."/>
            <person name="Xie Y."/>
            <person name="Holland P.W."/>
            <person name="Paps J."/>
            <person name="Zhu Y."/>
            <person name="Wu F."/>
            <person name="Chen Y."/>
            <person name="Wang J."/>
            <person name="Peng C."/>
            <person name="Meng J."/>
            <person name="Yang L."/>
            <person name="Liu J."/>
            <person name="Wen B."/>
            <person name="Zhang N."/>
            <person name="Huang Z."/>
            <person name="Zhu Q."/>
            <person name="Feng Y."/>
            <person name="Mount A."/>
            <person name="Hedgecock D."/>
            <person name="Xu Z."/>
            <person name="Liu Y."/>
            <person name="Domazet-Loso T."/>
            <person name="Du Y."/>
            <person name="Sun X."/>
            <person name="Zhang S."/>
            <person name="Liu B."/>
            <person name="Cheng P."/>
            <person name="Jiang X."/>
            <person name="Li J."/>
            <person name="Fan D."/>
            <person name="Wang W."/>
            <person name="Fu W."/>
            <person name="Wang T."/>
            <person name="Wang B."/>
            <person name="Zhang J."/>
            <person name="Peng Z."/>
            <person name="Li Y."/>
            <person name="Li N."/>
            <person name="Wang J."/>
            <person name="Chen M."/>
            <person name="He Y."/>
            <person name="Tan F."/>
            <person name="Song X."/>
            <person name="Zheng Q."/>
            <person name="Huang R."/>
            <person name="Yang H."/>
            <person name="Du X."/>
            <person name="Chen L."/>
            <person name="Yang M."/>
            <person name="Gaffney P.M."/>
            <person name="Wang S."/>
            <person name="Luo L."/>
            <person name="She Z."/>
            <person name="Ming Y."/>
            <person name="Huang W."/>
            <person name="Zhang S."/>
            <person name="Huang B."/>
            <person name="Zhang Y."/>
            <person name="Qu T."/>
            <person name="Ni P."/>
            <person name="Miao G."/>
            <person name="Wang J."/>
            <person name="Wang Q."/>
            <person name="Steinberg C.E."/>
            <person name="Wang H."/>
            <person name="Li N."/>
            <person name="Qian L."/>
            <person name="Zhang G."/>
            <person name="Li Y."/>
            <person name="Yang H."/>
            <person name="Liu X."/>
            <person name="Wang J."/>
            <person name="Yin Y."/>
            <person name="Wang J."/>
        </authorList>
    </citation>
    <scope>NUCLEOTIDE SEQUENCE [LARGE SCALE GENOMIC DNA]</scope>
    <source>
        <strain evidence="2">05x7-T-G4-1.051#20</strain>
    </source>
</reference>
<dbReference type="Gene3D" id="2.40.50.140">
    <property type="entry name" value="Nucleic acid-binding proteins"/>
    <property type="match status" value="2"/>
</dbReference>
<dbReference type="PANTHER" id="PTHR10166">
    <property type="entry name" value="VOLTAGE-DEPENDENT CALCIUM CHANNEL SUBUNIT ALPHA-2/DELTA-RELATED"/>
    <property type="match status" value="1"/>
</dbReference>
<dbReference type="GO" id="GO:0005891">
    <property type="term" value="C:voltage-gated calcium channel complex"/>
    <property type="evidence" value="ECO:0007669"/>
    <property type="project" value="TreeGrafter"/>
</dbReference>
<dbReference type="PROSITE" id="PS50234">
    <property type="entry name" value="VWFA"/>
    <property type="match status" value="2"/>
</dbReference>
<proteinExistence type="predicted"/>
<name>K1PC63_MAGGI</name>
<dbReference type="HOGENOM" id="CLU_005341_0_0_1"/>
<dbReference type="GO" id="GO:0005245">
    <property type="term" value="F:voltage-gated calcium channel activity"/>
    <property type="evidence" value="ECO:0007669"/>
    <property type="project" value="TreeGrafter"/>
</dbReference>
<feature type="domain" description="VWFA" evidence="1">
    <location>
        <begin position="1270"/>
        <end position="1317"/>
    </location>
</feature>
<dbReference type="SMART" id="SM00327">
    <property type="entry name" value="VWA"/>
    <property type="match status" value="1"/>
</dbReference>
<evidence type="ECO:0000259" key="1">
    <source>
        <dbReference type="PROSITE" id="PS50234"/>
    </source>
</evidence>
<feature type="domain" description="VWFA" evidence="1">
    <location>
        <begin position="520"/>
        <end position="716"/>
    </location>
</feature>
<organism evidence="2">
    <name type="scientific">Magallana gigas</name>
    <name type="common">Pacific oyster</name>
    <name type="synonym">Crassostrea gigas</name>
    <dbReference type="NCBI Taxonomy" id="29159"/>
    <lineage>
        <taxon>Eukaryota</taxon>
        <taxon>Metazoa</taxon>
        <taxon>Spiralia</taxon>
        <taxon>Lophotrochozoa</taxon>
        <taxon>Mollusca</taxon>
        <taxon>Bivalvia</taxon>
        <taxon>Autobranchia</taxon>
        <taxon>Pteriomorphia</taxon>
        <taxon>Ostreida</taxon>
        <taxon>Ostreoidea</taxon>
        <taxon>Ostreidae</taxon>
        <taxon>Magallana</taxon>
    </lineage>
</organism>
<sequence length="1385" mass="155604">MKCKVVLASEMAQKTISELEEVPSSRPTPISVSLMAKVIKIGHVAKFKTSNGEEAEMINFSLADKSGAILATCTDTSKDRMIKEGKTLHIREFILKNGRVAMSHKTKVLAKPNMDIPVDILQKAEHLILPPSPIKKVEEILASPRRSITTVQGQLSKIESTKTVKVNGTDTVIRTISIEENGKKIDVTLWREMAEEDLKIGQYLSISHCMLNEWQLHKSLNTTRNSKIQIIQPLTSTVRGNIDSITLNDIAVEIALKEDSKEEYKDFSVDLAIIRSVFPDTLQVRVEDLENYLLQKLPILVELIVQGSNVQNMHLIEQPAGSMDYDAEHIEMVYASGCPMRSRFLLLCLFVLNLAVLQNAQDISGNTLSRELDKLADSIGWSFLQIAGKIGRRMIEVDNALRKLKEAVEEDQLSSTDVPQDCCMDGDYEESIRFRTQVSEHHLCYSKPDSANQKDLRFPSNNVLSAMKSNLGVKHLQFQYIANGSGLFINYPATKLTDCDTYDPRFRPFYVSTTTFFPRDVVVALDISNSMRGEKLNEARRAVLTVMETLSVKDRFGVVVFNDEAKTLDGCYENQLVPATSTTKKKFKDFLSSQSGDGGADFGAALRKAFMYFKANSSVEGNGRDQILLFLTGGENIKGSPLEIIRDENEALQNRVVIHTFGIGTELGIAERELLTNMAEQTMNNNSYGHVKIGKPVFLENLNSLREAMGTYYDYFSVPISTHPTYTQPYKDFFTNEKIITGCLPFAMSGAFSGVVCADILLSKMVAEILYIKQEEFSYAFIIDGGKRTIVHPLLPDPRDVKAKDQDINNIYNFETSGDVSQIIDSMKKKIVAPGSNLSLCIVVEQNNTVADIDFTPQPSSGDFLYHRWDLNQWPAPFCRHFNRYATQAKSTVKLTPDAFNEAYSYTGVKETEVRVKQYKDYLSGDLFTNPGLKASAVKSIRLTYPIEKFWTTISRKEAPYLVWRYVATRDGVMRNYPGIRLTNDYDYKLRPCLKEGRISRSLIKKGIMYRQPCRDTGNKKDQFTYRVKLGGTELNGIVDSEEGYQLRPVSGSNVFLILKQKHKNDEDKCCHVERSKLSTVWRWTMYLPLLYGSIVQRMGGFVPCNSQLPTLRSVSTPEEDLVSNLPTCFPTNCACRKTERECFRTSGCSWCTSDTHGNLVDGFCDLKELCPYQQCLKDECSGKCCGSECNSPPPPPEPGFYIGVSVGAGLFVIVLIIVVVLIIRKQRNRGTDDTYLDPTFDNQICNDKEDYNTMPNYYVADLSAHSEENVVVALDISNTMRGNKLNEARRAVLTVLETLSVKDNFGVVVFNDKAQTLDGCYEKQLVPATSTTKKKFKDFLSSQSGEGCEYFDASLRNAFMYFKGNSSVEKNRVSINILGIGKLK</sequence>
<dbReference type="PANTHER" id="PTHR10166:SF66">
    <property type="entry name" value="VWFA AND CACHE DOMAIN-CONTAINING PROTEIN CG16868"/>
    <property type="match status" value="1"/>
</dbReference>
<dbReference type="EMBL" id="JH817179">
    <property type="protein sequence ID" value="EKC21412.1"/>
    <property type="molecule type" value="Genomic_DNA"/>
</dbReference>
<protein>
    <submittedName>
        <fullName evidence="2">VWFA and cache domain-containing protein 1</fullName>
    </submittedName>
</protein>
<dbReference type="InterPro" id="IPR002035">
    <property type="entry name" value="VWF_A"/>
</dbReference>
<dbReference type="SUPFAM" id="SSF50249">
    <property type="entry name" value="Nucleic acid-binding proteins"/>
    <property type="match status" value="2"/>
</dbReference>
<accession>K1PC63</accession>
<gene>
    <name evidence="2" type="ORF">CGI_10003954</name>
</gene>
<dbReference type="InterPro" id="IPR036465">
    <property type="entry name" value="vWFA_dom_sf"/>
</dbReference>